<dbReference type="EMBL" id="KI669471">
    <property type="protein sequence ID" value="OCF54188.1"/>
    <property type="molecule type" value="Genomic_DNA"/>
</dbReference>
<feature type="compositionally biased region" description="Polar residues" evidence="1">
    <location>
        <begin position="1"/>
        <end position="24"/>
    </location>
</feature>
<evidence type="ECO:0000313" key="3">
    <source>
        <dbReference type="Proteomes" id="UP000092583"/>
    </source>
</evidence>
<keyword evidence="3" id="KW-1185">Reference proteome</keyword>
<protein>
    <submittedName>
        <fullName evidence="2">Uncharacterized protein</fullName>
    </submittedName>
</protein>
<organism evidence="2 3">
    <name type="scientific">Kwoniella mangroviensis CBS 10435</name>
    <dbReference type="NCBI Taxonomy" id="1331196"/>
    <lineage>
        <taxon>Eukaryota</taxon>
        <taxon>Fungi</taxon>
        <taxon>Dikarya</taxon>
        <taxon>Basidiomycota</taxon>
        <taxon>Agaricomycotina</taxon>
        <taxon>Tremellomycetes</taxon>
        <taxon>Tremellales</taxon>
        <taxon>Cryptococcaceae</taxon>
        <taxon>Kwoniella</taxon>
    </lineage>
</organism>
<proteinExistence type="predicted"/>
<accession>A0A1B9IEQ9</accession>
<sequence>MPKINKSNSQASKPYDKPNTSPKQTKLDYPSVQSPSLVHSKGKKSEYDKTLLVTLFLKSSKDADWTELGKDIGKTPIHM</sequence>
<evidence type="ECO:0000256" key="1">
    <source>
        <dbReference type="SAM" id="MobiDB-lite"/>
    </source>
</evidence>
<name>A0A1B9IEQ9_9TREE</name>
<dbReference type="Proteomes" id="UP000092583">
    <property type="component" value="Unassembled WGS sequence"/>
</dbReference>
<dbReference type="AlphaFoldDB" id="A0A1B9IEQ9"/>
<reference evidence="2 3" key="1">
    <citation type="submission" date="2013-07" db="EMBL/GenBank/DDBJ databases">
        <title>The Genome Sequence of Kwoniella mangroviensis CBS10435.</title>
        <authorList>
            <consortium name="The Broad Institute Genome Sequencing Platform"/>
            <person name="Cuomo C."/>
            <person name="Litvintseva A."/>
            <person name="Chen Y."/>
            <person name="Heitman J."/>
            <person name="Sun S."/>
            <person name="Springer D."/>
            <person name="Dromer F."/>
            <person name="Young S.K."/>
            <person name="Zeng Q."/>
            <person name="Gargeya S."/>
            <person name="Fitzgerald M."/>
            <person name="Abouelleil A."/>
            <person name="Alvarado L."/>
            <person name="Berlin A.M."/>
            <person name="Chapman S.B."/>
            <person name="Dewar J."/>
            <person name="Goldberg J."/>
            <person name="Griggs A."/>
            <person name="Gujja S."/>
            <person name="Hansen M."/>
            <person name="Howarth C."/>
            <person name="Imamovic A."/>
            <person name="Larimer J."/>
            <person name="McCowan C."/>
            <person name="Murphy C."/>
            <person name="Pearson M."/>
            <person name="Priest M."/>
            <person name="Roberts A."/>
            <person name="Saif S."/>
            <person name="Shea T."/>
            <person name="Sykes S."/>
            <person name="Wortman J."/>
            <person name="Nusbaum C."/>
            <person name="Birren B."/>
        </authorList>
    </citation>
    <scope>NUCLEOTIDE SEQUENCE [LARGE SCALE GENOMIC DNA]</scope>
    <source>
        <strain evidence="2 3">CBS 10435</strain>
    </source>
</reference>
<feature type="region of interest" description="Disordered" evidence="1">
    <location>
        <begin position="1"/>
        <end position="44"/>
    </location>
</feature>
<dbReference type="STRING" id="1331196.A0A1B9IEQ9"/>
<evidence type="ECO:0000313" key="2">
    <source>
        <dbReference type="EMBL" id="OCF54188.1"/>
    </source>
</evidence>
<reference evidence="3" key="2">
    <citation type="submission" date="2013-12" db="EMBL/GenBank/DDBJ databases">
        <title>Evolution of pathogenesis and genome organization in the Tremellales.</title>
        <authorList>
            <person name="Cuomo C."/>
            <person name="Litvintseva A."/>
            <person name="Heitman J."/>
            <person name="Chen Y."/>
            <person name="Sun S."/>
            <person name="Springer D."/>
            <person name="Dromer F."/>
            <person name="Young S."/>
            <person name="Zeng Q."/>
            <person name="Chapman S."/>
            <person name="Gujja S."/>
            <person name="Saif S."/>
            <person name="Birren B."/>
        </authorList>
    </citation>
    <scope>NUCLEOTIDE SEQUENCE [LARGE SCALE GENOMIC DNA]</scope>
    <source>
        <strain evidence="3">CBS 10435</strain>
    </source>
</reference>
<gene>
    <name evidence="2" type="ORF">L486_08385</name>
</gene>